<accession>A0A6M1RI37</accession>
<keyword evidence="3" id="KW-1185">Reference proteome</keyword>
<dbReference type="AlphaFoldDB" id="A0A6M1RI37"/>
<protein>
    <submittedName>
        <fullName evidence="2">Type II secretion system protein</fullName>
    </submittedName>
</protein>
<feature type="transmembrane region" description="Helical" evidence="1">
    <location>
        <begin position="33"/>
        <end position="54"/>
    </location>
</feature>
<dbReference type="RefSeq" id="WP_165107907.1">
    <property type="nucleotide sequence ID" value="NZ_JAAKYA010000066.1"/>
</dbReference>
<keyword evidence="1" id="KW-0472">Membrane</keyword>
<reference evidence="2 3" key="1">
    <citation type="submission" date="2020-02" db="EMBL/GenBank/DDBJ databases">
        <title>Draft genome sequence of Limisphaera ngatamarikiensis NGM72.4T, a thermophilic Verrucomicrobia grouped in subdivision 3.</title>
        <authorList>
            <person name="Carere C.R."/>
            <person name="Steen J."/>
            <person name="Hugenholtz P."/>
            <person name="Stott M.B."/>
        </authorList>
    </citation>
    <scope>NUCLEOTIDE SEQUENCE [LARGE SCALE GENOMIC DNA]</scope>
    <source>
        <strain evidence="2 3">NGM72.4</strain>
    </source>
</reference>
<keyword evidence="1" id="KW-1133">Transmembrane helix</keyword>
<dbReference type="Proteomes" id="UP000477311">
    <property type="component" value="Unassembled WGS sequence"/>
</dbReference>
<dbReference type="EMBL" id="JAAKYA010000066">
    <property type="protein sequence ID" value="NGO39718.1"/>
    <property type="molecule type" value="Genomic_DNA"/>
</dbReference>
<evidence type="ECO:0000256" key="1">
    <source>
        <dbReference type="SAM" id="Phobius"/>
    </source>
</evidence>
<organism evidence="2 3">
    <name type="scientific">Limisphaera ngatamarikiensis</name>
    <dbReference type="NCBI Taxonomy" id="1324935"/>
    <lineage>
        <taxon>Bacteria</taxon>
        <taxon>Pseudomonadati</taxon>
        <taxon>Verrucomicrobiota</taxon>
        <taxon>Verrucomicrobiia</taxon>
        <taxon>Limisphaerales</taxon>
        <taxon>Limisphaeraceae</taxon>
        <taxon>Limisphaera</taxon>
    </lineage>
</organism>
<sequence length="290" mass="32009">MKVVGQGGPGWLRAGAPAGPAASQRAFTMVEMALSLAIIGFALVAIVGVLPIGLQTQQENREETVVLQDAQVWLAALRAGARGYDDLTNWVESIEVHWADWTMDGRLLGQGRDLYTRTNSDIISIAPAPHLPLTNGAIIVGVMGTPKYIHVPDVFRPAGFRSNYVVAYVRAFSGPAVEKPPQSDPAVQDLAFRYRLVSEVVPYREWDTNWIAFDAQGLAPAEATQRSNYWWVARNLYANVHEVRLLFRWPVRPNGTTGNGRMVLRGTVSGVRTNQGPLHFYQPGLFARYP</sequence>
<proteinExistence type="predicted"/>
<evidence type="ECO:0000313" key="3">
    <source>
        <dbReference type="Proteomes" id="UP000477311"/>
    </source>
</evidence>
<name>A0A6M1RI37_9BACT</name>
<evidence type="ECO:0000313" key="2">
    <source>
        <dbReference type="EMBL" id="NGO39718.1"/>
    </source>
</evidence>
<gene>
    <name evidence="2" type="ORF">G4L39_09980</name>
</gene>
<keyword evidence="1" id="KW-0812">Transmembrane</keyword>
<comment type="caution">
    <text evidence="2">The sequence shown here is derived from an EMBL/GenBank/DDBJ whole genome shotgun (WGS) entry which is preliminary data.</text>
</comment>